<evidence type="ECO:0000313" key="3">
    <source>
        <dbReference type="Proteomes" id="UP000095552"/>
    </source>
</evidence>
<dbReference type="SUPFAM" id="SSF55298">
    <property type="entry name" value="YjgF-like"/>
    <property type="match status" value="1"/>
</dbReference>
<accession>A0A1E5T075</accession>
<dbReference type="InterPro" id="IPR035959">
    <property type="entry name" value="RutC-like_sf"/>
</dbReference>
<feature type="domain" description="NADP-dependent oxidoreductase" evidence="1">
    <location>
        <begin position="15"/>
        <end position="311"/>
    </location>
</feature>
<dbReference type="Gene3D" id="3.20.20.100">
    <property type="entry name" value="NADP-dependent oxidoreductase domain"/>
    <property type="match status" value="1"/>
</dbReference>
<dbReference type="InterPro" id="IPR036812">
    <property type="entry name" value="NAD(P)_OxRdtase_dom_sf"/>
</dbReference>
<evidence type="ECO:0000313" key="2">
    <source>
        <dbReference type="EMBL" id="OEK04755.1"/>
    </source>
</evidence>
<comment type="caution">
    <text evidence="2">The sequence shown here is derived from an EMBL/GenBank/DDBJ whole genome shotgun (WGS) entry which is preliminary data.</text>
</comment>
<dbReference type="PANTHER" id="PTHR43147:SF2">
    <property type="entry name" value="NADP-DEPENDENT OXIDOREDUCTASE DOMAIN-CONTAINING PROTEIN"/>
    <property type="match status" value="1"/>
</dbReference>
<dbReference type="OrthoDB" id="9799840at2"/>
<dbReference type="Proteomes" id="UP000095552">
    <property type="component" value="Unassembled WGS sequence"/>
</dbReference>
<dbReference type="SUPFAM" id="SSF51430">
    <property type="entry name" value="NAD(P)-linked oxidoreductase"/>
    <property type="match status" value="1"/>
</dbReference>
<dbReference type="STRING" id="1563681.BFP71_15020"/>
<dbReference type="PANTHER" id="PTHR43147">
    <property type="entry name" value="PROTEIN TAS"/>
    <property type="match status" value="1"/>
</dbReference>
<proteinExistence type="predicted"/>
<dbReference type="Pfam" id="PF01042">
    <property type="entry name" value="Ribonuc_L-PSP"/>
    <property type="match status" value="1"/>
</dbReference>
<evidence type="ECO:0000259" key="1">
    <source>
        <dbReference type="Pfam" id="PF00248"/>
    </source>
</evidence>
<reference evidence="2 3" key="1">
    <citation type="submission" date="2016-08" db="EMBL/GenBank/DDBJ databases">
        <title>Draft genome of Fabibacter sp. strain SK-8.</title>
        <authorList>
            <person name="Wong S.-K."/>
            <person name="Hamasaki K."/>
            <person name="Yoshizawa S."/>
        </authorList>
    </citation>
    <scope>NUCLEOTIDE SEQUENCE [LARGE SCALE GENOMIC DNA]</scope>
    <source>
        <strain evidence="2 3">SK-8</strain>
    </source>
</reference>
<dbReference type="CDD" id="cd06154">
    <property type="entry name" value="YjgF_YER057c_UK114_like_6"/>
    <property type="match status" value="1"/>
</dbReference>
<dbReference type="Pfam" id="PF00248">
    <property type="entry name" value="Aldo_ket_red"/>
    <property type="match status" value="1"/>
</dbReference>
<dbReference type="EMBL" id="MDGQ01000005">
    <property type="protein sequence ID" value="OEK04755.1"/>
    <property type="molecule type" value="Genomic_DNA"/>
</dbReference>
<sequence>MKRTFLAPDLEISRVITGLWQIADMERDGQTLDPVATAEYMAPYVEAGLTTFDMADHYGSSEIITGTFKNTHALGHRVQLFTKWVPKPGKLDKATVRSAIQLALDRMQQNAIDLMQFHAWYYPDPAWLDGLFYLKELKEEGLIKHIGVTNFDAAHLRIALASGIPIVSNQVCHSLIDQRAMGKMVAVCKQYNTKILAFGTLAGGFLTDKWLNKPEPKMEDLETWSEMKYKRFIDAAGGWEPYQRLLNVTHSVANKHGVSLANIASRFILENPAVGAVIVGARLGRSEHIEDNQKMLDIELDGEDVALIKAAQSELDLIPGDCGDEYRKPPFLTASGDLSHHLETIPKAFQSIKKSDSRSQIFSGTEWEDYAGYCRAVKDGNRVHVSGTTATHGSEMIGGNDPIAQTHFVIDKIEAAIESFGGSLEDVVRTRIFVNNLDDWEPVARAHGDRFKDINPANTLVEARLVGEGYLVEIEAEAVINS</sequence>
<protein>
    <submittedName>
        <fullName evidence="2">Aldo/keto reductase</fullName>
    </submittedName>
</protein>
<keyword evidence="3" id="KW-1185">Reference proteome</keyword>
<organism evidence="2 3">
    <name type="scientific">Roseivirga misakiensis</name>
    <dbReference type="NCBI Taxonomy" id="1563681"/>
    <lineage>
        <taxon>Bacteria</taxon>
        <taxon>Pseudomonadati</taxon>
        <taxon>Bacteroidota</taxon>
        <taxon>Cytophagia</taxon>
        <taxon>Cytophagales</taxon>
        <taxon>Roseivirgaceae</taxon>
        <taxon>Roseivirga</taxon>
    </lineage>
</organism>
<dbReference type="Gene3D" id="3.30.1330.40">
    <property type="entry name" value="RutC-like"/>
    <property type="match status" value="1"/>
</dbReference>
<dbReference type="CDD" id="cd19101">
    <property type="entry name" value="AKR_unchar"/>
    <property type="match status" value="1"/>
</dbReference>
<name>A0A1E5T075_9BACT</name>
<dbReference type="InterPro" id="IPR023210">
    <property type="entry name" value="NADP_OxRdtase_dom"/>
</dbReference>
<dbReference type="AlphaFoldDB" id="A0A1E5T075"/>
<gene>
    <name evidence="2" type="ORF">BFP71_15020</name>
</gene>
<dbReference type="RefSeq" id="WP_069836260.1">
    <property type="nucleotide sequence ID" value="NZ_MDGQ01000005.1"/>
</dbReference>
<dbReference type="InterPro" id="IPR006175">
    <property type="entry name" value="YjgF/YER057c/UK114"/>
</dbReference>